<keyword evidence="1" id="KW-1133">Transmembrane helix</keyword>
<keyword evidence="1" id="KW-0472">Membrane</keyword>
<evidence type="ECO:0000313" key="2">
    <source>
        <dbReference type="EMBL" id="JAH11081.1"/>
    </source>
</evidence>
<organism evidence="2">
    <name type="scientific">Anguilla anguilla</name>
    <name type="common">European freshwater eel</name>
    <name type="synonym">Muraena anguilla</name>
    <dbReference type="NCBI Taxonomy" id="7936"/>
    <lineage>
        <taxon>Eukaryota</taxon>
        <taxon>Metazoa</taxon>
        <taxon>Chordata</taxon>
        <taxon>Craniata</taxon>
        <taxon>Vertebrata</taxon>
        <taxon>Euteleostomi</taxon>
        <taxon>Actinopterygii</taxon>
        <taxon>Neopterygii</taxon>
        <taxon>Teleostei</taxon>
        <taxon>Anguilliformes</taxon>
        <taxon>Anguillidae</taxon>
        <taxon>Anguilla</taxon>
    </lineage>
</organism>
<feature type="transmembrane region" description="Helical" evidence="1">
    <location>
        <begin position="9"/>
        <end position="29"/>
    </location>
</feature>
<keyword evidence="1" id="KW-0812">Transmembrane</keyword>
<name>A0A0E9Q2G2_ANGAN</name>
<sequence length="47" mass="5616">MYKELTDRVLVVNFLLKVITMTQLVYVKYWMVSISLWKYAVSTLRAT</sequence>
<accession>A0A0E9Q2G2</accession>
<reference evidence="2" key="2">
    <citation type="journal article" date="2015" name="Fish Shellfish Immunol.">
        <title>Early steps in the European eel (Anguilla anguilla)-Vibrio vulnificus interaction in the gills: Role of the RtxA13 toxin.</title>
        <authorList>
            <person name="Callol A."/>
            <person name="Pajuelo D."/>
            <person name="Ebbesson L."/>
            <person name="Teles M."/>
            <person name="MacKenzie S."/>
            <person name="Amaro C."/>
        </authorList>
    </citation>
    <scope>NUCLEOTIDE SEQUENCE</scope>
</reference>
<dbReference type="EMBL" id="GBXM01097496">
    <property type="protein sequence ID" value="JAH11081.1"/>
    <property type="molecule type" value="Transcribed_RNA"/>
</dbReference>
<protein>
    <submittedName>
        <fullName evidence="2">Uncharacterized protein</fullName>
    </submittedName>
</protein>
<evidence type="ECO:0000256" key="1">
    <source>
        <dbReference type="SAM" id="Phobius"/>
    </source>
</evidence>
<proteinExistence type="predicted"/>
<reference evidence="2" key="1">
    <citation type="submission" date="2014-11" db="EMBL/GenBank/DDBJ databases">
        <authorList>
            <person name="Amaro Gonzalez C."/>
        </authorList>
    </citation>
    <scope>NUCLEOTIDE SEQUENCE</scope>
</reference>
<dbReference type="AlphaFoldDB" id="A0A0E9Q2G2"/>